<accession>A0A4U3KT06</accession>
<reference evidence="1 2" key="1">
    <citation type="submission" date="2019-05" db="EMBL/GenBank/DDBJ databases">
        <title>Panacibacter sp. strain 17mud1-8 Genome sequencing and assembly.</title>
        <authorList>
            <person name="Chhetri G."/>
        </authorList>
    </citation>
    <scope>NUCLEOTIDE SEQUENCE [LARGE SCALE GENOMIC DNA]</scope>
    <source>
        <strain evidence="1 2">17mud1-8</strain>
    </source>
</reference>
<evidence type="ECO:0000313" key="1">
    <source>
        <dbReference type="EMBL" id="TKK64127.1"/>
    </source>
</evidence>
<dbReference type="EMBL" id="SZQL01000044">
    <property type="protein sequence ID" value="TKK64127.1"/>
    <property type="molecule type" value="Genomic_DNA"/>
</dbReference>
<protein>
    <submittedName>
        <fullName evidence="1">Uncharacterized protein</fullName>
    </submittedName>
</protein>
<proteinExistence type="predicted"/>
<sequence length="160" mass="18178">MKKTSLCQFAISDNSQLSPLDFNVLLSKVMHTKGKGKNSNSNTLLLAMLSKGLAAGEYTPFINPPLIAPYLNEEAPAIQRYNLELQIKDQSKAFDKAAAKYNRLEKKGKTLGKKKMDIEGEIQKNQHQLQFRMIEVMAKRHQLADSFDQRDTNRRLLQTP</sequence>
<dbReference type="RefSeq" id="WP_137264221.1">
    <property type="nucleotide sequence ID" value="NZ_SZQL01000044.1"/>
</dbReference>
<dbReference type="Proteomes" id="UP000305848">
    <property type="component" value="Unassembled WGS sequence"/>
</dbReference>
<name>A0A4U3KT06_9BACT</name>
<dbReference type="AlphaFoldDB" id="A0A4U3KT06"/>
<keyword evidence="2" id="KW-1185">Reference proteome</keyword>
<comment type="caution">
    <text evidence="1">The sequence shown here is derived from an EMBL/GenBank/DDBJ whole genome shotgun (WGS) entry which is preliminary data.</text>
</comment>
<gene>
    <name evidence="1" type="ORF">FC093_23245</name>
</gene>
<organism evidence="1 2">
    <name type="scientific">Ilyomonas limi</name>
    <dbReference type="NCBI Taxonomy" id="2575867"/>
    <lineage>
        <taxon>Bacteria</taxon>
        <taxon>Pseudomonadati</taxon>
        <taxon>Bacteroidota</taxon>
        <taxon>Chitinophagia</taxon>
        <taxon>Chitinophagales</taxon>
        <taxon>Chitinophagaceae</taxon>
        <taxon>Ilyomonas</taxon>
    </lineage>
</organism>
<evidence type="ECO:0000313" key="2">
    <source>
        <dbReference type="Proteomes" id="UP000305848"/>
    </source>
</evidence>